<keyword evidence="4" id="KW-0945">Host-virus interaction</keyword>
<evidence type="ECO:0000256" key="2">
    <source>
        <dbReference type="ARBA" id="ARBA00023125"/>
    </source>
</evidence>
<feature type="zinc finger region" evidence="4">
    <location>
        <begin position="166"/>
        <end position="195"/>
    </location>
</feature>
<dbReference type="Proteomes" id="UP000305361">
    <property type="component" value="Segment"/>
</dbReference>
<reference evidence="5 6" key="1">
    <citation type="journal article" date="2019" name="J. Basic Microbiol.">
        <title>Complete genome sequence analysis of temperate Erwinia bacteriophages 49 and 59.</title>
        <authorList>
            <person name="Zlatohurska M."/>
            <person name="Gorb T."/>
            <person name="Romaniuk L."/>
            <person name="Korol N."/>
            <person name="Faidiuk Y."/>
            <person name="Kropinski A.M."/>
            <person name="Kushkina A."/>
            <person name="Tovkach F."/>
        </authorList>
    </citation>
    <scope>NUCLEOTIDE SEQUENCE [LARGE SCALE GENOMIC DNA]</scope>
</reference>
<keyword evidence="4" id="KW-0863">Zinc-finger</keyword>
<dbReference type="InterPro" id="IPR003222">
    <property type="entry name" value="Antitermntn"/>
</dbReference>
<protein>
    <recommendedName>
        <fullName evidence="4">Antitermination protein Q</fullName>
    </recommendedName>
</protein>
<keyword evidence="6" id="KW-1185">Reference proteome</keyword>
<feature type="binding site" evidence="4">
    <location>
        <position position="192"/>
    </location>
    <ligand>
        <name>Zn(2+)</name>
        <dbReference type="ChEBI" id="CHEBI:29105"/>
    </ligand>
</feature>
<keyword evidence="4" id="KW-0479">Metal-binding</keyword>
<comment type="caution">
    <text evidence="4">Lacks conserved residue(s) required for the propagation of feature annotation.</text>
</comment>
<accession>A0A4Y1NRA3</accession>
<dbReference type="Gene3D" id="1.10.274.110">
    <property type="match status" value="2"/>
</dbReference>
<dbReference type="GO" id="GO:0031564">
    <property type="term" value="P:transcription antitermination"/>
    <property type="evidence" value="ECO:0007669"/>
    <property type="project" value="UniProtKB-UniRule"/>
</dbReference>
<evidence type="ECO:0000256" key="4">
    <source>
        <dbReference type="HAMAP-Rule" id="MF_04158"/>
    </source>
</evidence>
<gene>
    <name evidence="5" type="ORF">MZUP3_720</name>
</gene>
<dbReference type="GO" id="GO:0006353">
    <property type="term" value="P:DNA-templated transcription termination"/>
    <property type="evidence" value="ECO:0007669"/>
    <property type="project" value="UniProtKB-UniRule"/>
</dbReference>
<evidence type="ECO:0000256" key="3">
    <source>
        <dbReference type="ARBA" id="ARBA00023163"/>
    </source>
</evidence>
<keyword evidence="4" id="KW-0862">Zinc</keyword>
<evidence type="ECO:0000313" key="6">
    <source>
        <dbReference type="Proteomes" id="UP000305361"/>
    </source>
</evidence>
<feature type="binding site" evidence="4">
    <location>
        <position position="166"/>
    </location>
    <ligand>
        <name>Zn(2+)</name>
        <dbReference type="ChEBI" id="CHEBI:29105"/>
    </ligand>
</feature>
<dbReference type="HAMAP" id="MF_04158">
    <property type="entry name" value="Antitermination_lambda"/>
    <property type="match status" value="1"/>
</dbReference>
<feature type="binding site" evidence="4">
    <location>
        <position position="195"/>
    </location>
    <ligand>
        <name>Zn(2+)</name>
        <dbReference type="ChEBI" id="CHEBI:29105"/>
    </ligand>
</feature>
<comment type="similarity">
    <text evidence="4">Belongs to the phage antitermination Q type 2 family.</text>
</comment>
<dbReference type="GO" id="GO:0003677">
    <property type="term" value="F:DNA binding"/>
    <property type="evidence" value="ECO:0007669"/>
    <property type="project" value="UniProtKB-UniRule"/>
</dbReference>
<evidence type="ECO:0000256" key="1">
    <source>
        <dbReference type="ARBA" id="ARBA00023015"/>
    </source>
</evidence>
<feature type="site" description="Interaction with host RNA polymerase sigma factor RPOD" evidence="4">
    <location>
        <position position="182"/>
    </location>
</feature>
<name>A0A4Y1NRA3_9CAUD</name>
<dbReference type="GO" id="GO:0008270">
    <property type="term" value="F:zinc ion binding"/>
    <property type="evidence" value="ECO:0007669"/>
    <property type="project" value="UniProtKB-UniRule"/>
</dbReference>
<dbReference type="EMBL" id="MH443100">
    <property type="protein sequence ID" value="AXH43514.1"/>
    <property type="molecule type" value="Genomic_DNA"/>
</dbReference>
<feature type="site" description="Interaction with host rpoB" evidence="4">
    <location>
        <position position="101"/>
    </location>
</feature>
<dbReference type="SUPFAM" id="SSF57938">
    <property type="entry name" value="DnaJ/Hsp40 cysteine-rich domain"/>
    <property type="match status" value="1"/>
</dbReference>
<organism evidence="5 6">
    <name type="scientific">Erwinia phage vB_EhrS_49</name>
    <dbReference type="NCBI Taxonomy" id="2283026"/>
    <lineage>
        <taxon>Viruses</taxon>
        <taxon>Duplodnaviria</taxon>
        <taxon>Heunggongvirae</taxon>
        <taxon>Uroviricota</taxon>
        <taxon>Caudoviricetes</taxon>
        <taxon>Feofaniavirus</taxon>
        <taxon>Feofaniavirus Eho49</taxon>
    </lineage>
</organism>
<comment type="function">
    <text evidence="4">Mediates the switch from middle to viral late gene expression by associating with host RNA polymerase (RNAP) so that the latter can read without pausing and through transcription terminators preceding late genes. Competes with host factor sigma 70 for binding to RPOB, the beta-subunit of host RNAP. To join the elongation complex, binds a specific DNA Q-binding element (QBE) and interacts with RNAP that is paused during early elongation. Participates in the lysis-lysogeny decision by activating the expression of the late lytic genes.</text>
</comment>
<keyword evidence="1 4" id="KW-0805">Transcription regulation</keyword>
<dbReference type="InterPro" id="IPR036410">
    <property type="entry name" value="HSP_DnaJ_Cys-rich_dom_sf"/>
</dbReference>
<keyword evidence="4" id="KW-0806">Transcription termination</keyword>
<dbReference type="Pfam" id="PF03589">
    <property type="entry name" value="Antiterm"/>
    <property type="match status" value="2"/>
</dbReference>
<feature type="binding site" evidence="4">
    <location>
        <position position="169"/>
    </location>
    <ligand>
        <name>Zn(2+)</name>
        <dbReference type="ChEBI" id="CHEBI:29105"/>
    </ligand>
</feature>
<comment type="subunit">
    <text evidence="4">Interacts with host RPOB (via flap domain); this interaction renders host RNAP resistant to transcription pausing and allows it to read through termination signals. Interacts with host RNA polymerase sigma factor RPOD (via domain-4). Interacts with host NUSA (via N-terminus and AR2 domain); this interaction releases the autoinhibition of NUSA.</text>
</comment>
<sequence>MSLESAVKYFFPKSTQISDSPRATASEALTGTDQMAAMGMVQSMAPMGFSAFLGKVGVSNNDSRRAVTLLTEYALQTCDKVAALRKLDTDIKPAVMQTLATYAYQDYCRSAASLKPCDCCAGEGFIAAEVVTMKSMLSGGPNRQVREQVKVLCKSCKGKGVVSAACRDCSGRGRAVDRKKTEEQGLPVMGDCKRCNARGYERIPSTEVHRSVCGITDAITLDTWKKSAKAFYDHLIGKLEIEESWANSALNKVTA</sequence>
<feature type="DNA-binding region" evidence="4">
    <location>
        <begin position="219"/>
        <end position="240"/>
    </location>
</feature>
<evidence type="ECO:0000313" key="5">
    <source>
        <dbReference type="EMBL" id="AXH43514.1"/>
    </source>
</evidence>
<keyword evidence="3" id="KW-0804">Transcription</keyword>
<proteinExistence type="inferred from homology"/>
<dbReference type="InterPro" id="IPR038500">
    <property type="entry name" value="Antitermination_sf"/>
</dbReference>
<keyword evidence="2 4" id="KW-0238">DNA-binding</keyword>